<sequence>MKKIATLAVLAAAASASYAQSSVTLFGIADATVQVGRGSVDNNVGLGSGGLSTSRIGFRGVEDLGGGLKAGFWLEAGYTLNNGNGQNSNALAFTRRSTVSLMGDSWGEIRLGRDFTAPYNNLYDAFGDNGVGAILETQDLLGSTSYGLQTRTSNAVSYFTPKTLGGFFGQVQYYRNGRDASPATNRDQYGNGYGVRVGYENGPVSVGVAYGETDFSATVGALTTKVDTKNLNIGGSYDFGVAKLLVSVGQDKGEALGESAKTRLYTVGTTVPVGAGLIRASWTRASEKDSDARADKFALGYVHNLSKRTALYTTFAYLKNKDGSNLALNGSVTGAGDSSKGLDIGLRHAF</sequence>
<keyword evidence="10" id="KW-0998">Cell outer membrane</keyword>
<organism evidence="13 14">
    <name type="scientific">Pseudorhodoferax aquiterrae</name>
    <dbReference type="NCBI Taxonomy" id="747304"/>
    <lineage>
        <taxon>Bacteria</taxon>
        <taxon>Pseudomonadati</taxon>
        <taxon>Pseudomonadota</taxon>
        <taxon>Betaproteobacteria</taxon>
        <taxon>Burkholderiales</taxon>
        <taxon>Comamonadaceae</taxon>
    </lineage>
</organism>
<comment type="caution">
    <text evidence="13">The sequence shown here is derived from an EMBL/GenBank/DDBJ whole genome shotgun (WGS) entry which is preliminary data.</text>
</comment>
<accession>A0ABQ3GF32</accession>
<feature type="chain" id="PRO_5045473700" evidence="11">
    <location>
        <begin position="22"/>
        <end position="350"/>
    </location>
</feature>
<evidence type="ECO:0000256" key="8">
    <source>
        <dbReference type="ARBA" id="ARBA00023114"/>
    </source>
</evidence>
<evidence type="ECO:0000256" key="7">
    <source>
        <dbReference type="ARBA" id="ARBA00023065"/>
    </source>
</evidence>
<dbReference type="SUPFAM" id="SSF56935">
    <property type="entry name" value="Porins"/>
    <property type="match status" value="1"/>
</dbReference>
<keyword evidence="4" id="KW-1134">Transmembrane beta strand</keyword>
<proteinExistence type="predicted"/>
<dbReference type="Gene3D" id="2.40.160.10">
    <property type="entry name" value="Porin"/>
    <property type="match status" value="1"/>
</dbReference>
<dbReference type="RefSeq" id="WP_189690985.1">
    <property type="nucleotide sequence ID" value="NZ_BMYK01000048.1"/>
</dbReference>
<evidence type="ECO:0000256" key="5">
    <source>
        <dbReference type="ARBA" id="ARBA00022692"/>
    </source>
</evidence>
<dbReference type="InterPro" id="IPR002299">
    <property type="entry name" value="Porin_Neis"/>
</dbReference>
<dbReference type="InterPro" id="IPR023614">
    <property type="entry name" value="Porin_dom_sf"/>
</dbReference>
<evidence type="ECO:0000313" key="14">
    <source>
        <dbReference type="Proteomes" id="UP000626210"/>
    </source>
</evidence>
<keyword evidence="7" id="KW-0406">Ion transport</keyword>
<evidence type="ECO:0000256" key="3">
    <source>
        <dbReference type="ARBA" id="ARBA00022448"/>
    </source>
</evidence>
<evidence type="ECO:0000256" key="2">
    <source>
        <dbReference type="ARBA" id="ARBA00011233"/>
    </source>
</evidence>
<dbReference type="PANTHER" id="PTHR34501">
    <property type="entry name" value="PROTEIN YDDL-RELATED"/>
    <property type="match status" value="1"/>
</dbReference>
<dbReference type="Pfam" id="PF13609">
    <property type="entry name" value="Porin_4"/>
    <property type="match status" value="1"/>
</dbReference>
<evidence type="ECO:0000256" key="10">
    <source>
        <dbReference type="ARBA" id="ARBA00023237"/>
    </source>
</evidence>
<keyword evidence="9" id="KW-0472">Membrane</keyword>
<evidence type="ECO:0000256" key="9">
    <source>
        <dbReference type="ARBA" id="ARBA00023136"/>
    </source>
</evidence>
<dbReference type="InterPro" id="IPR050298">
    <property type="entry name" value="Gram-neg_bact_OMP"/>
</dbReference>
<dbReference type="PRINTS" id="PR00184">
    <property type="entry name" value="NEISSPPORIN"/>
</dbReference>
<feature type="signal peptide" evidence="11">
    <location>
        <begin position="1"/>
        <end position="21"/>
    </location>
</feature>
<keyword evidence="6 11" id="KW-0732">Signal</keyword>
<evidence type="ECO:0000256" key="4">
    <source>
        <dbReference type="ARBA" id="ARBA00022452"/>
    </source>
</evidence>
<comment type="subunit">
    <text evidence="2">Homotrimer.</text>
</comment>
<keyword evidence="3" id="KW-0813">Transport</keyword>
<dbReference type="PANTHER" id="PTHR34501:SF9">
    <property type="entry name" value="MAJOR OUTER MEMBRANE PROTEIN P.IA"/>
    <property type="match status" value="1"/>
</dbReference>
<keyword evidence="8" id="KW-0626">Porin</keyword>
<evidence type="ECO:0000256" key="6">
    <source>
        <dbReference type="ARBA" id="ARBA00022729"/>
    </source>
</evidence>
<evidence type="ECO:0000313" key="13">
    <source>
        <dbReference type="EMBL" id="GHD04119.1"/>
    </source>
</evidence>
<protein>
    <submittedName>
        <fullName evidence="13">Porin</fullName>
    </submittedName>
</protein>
<name>A0ABQ3GF32_9BURK</name>
<reference evidence="14" key="1">
    <citation type="journal article" date="2019" name="Int. J. Syst. Evol. Microbiol.">
        <title>The Global Catalogue of Microorganisms (GCM) 10K type strain sequencing project: providing services to taxonomists for standard genome sequencing and annotation.</title>
        <authorList>
            <consortium name="The Broad Institute Genomics Platform"/>
            <consortium name="The Broad Institute Genome Sequencing Center for Infectious Disease"/>
            <person name="Wu L."/>
            <person name="Ma J."/>
        </authorList>
    </citation>
    <scope>NUCLEOTIDE SEQUENCE [LARGE SCALE GENOMIC DNA]</scope>
    <source>
        <strain evidence="14">KCTC 23314</strain>
    </source>
</reference>
<dbReference type="CDD" id="cd00342">
    <property type="entry name" value="gram_neg_porins"/>
    <property type="match status" value="1"/>
</dbReference>
<evidence type="ECO:0000256" key="1">
    <source>
        <dbReference type="ARBA" id="ARBA00004571"/>
    </source>
</evidence>
<evidence type="ECO:0000259" key="12">
    <source>
        <dbReference type="Pfam" id="PF13609"/>
    </source>
</evidence>
<dbReference type="InterPro" id="IPR033900">
    <property type="entry name" value="Gram_neg_porin_domain"/>
</dbReference>
<evidence type="ECO:0000256" key="11">
    <source>
        <dbReference type="SAM" id="SignalP"/>
    </source>
</evidence>
<comment type="subcellular location">
    <subcellularLocation>
        <location evidence="1">Cell outer membrane</location>
        <topology evidence="1">Multi-pass membrane protein</topology>
    </subcellularLocation>
</comment>
<dbReference type="EMBL" id="BMYK01000048">
    <property type="protein sequence ID" value="GHD04119.1"/>
    <property type="molecule type" value="Genomic_DNA"/>
</dbReference>
<keyword evidence="14" id="KW-1185">Reference proteome</keyword>
<feature type="domain" description="Porin" evidence="12">
    <location>
        <begin position="6"/>
        <end position="322"/>
    </location>
</feature>
<keyword evidence="5" id="KW-0812">Transmembrane</keyword>
<gene>
    <name evidence="13" type="ORF">GCM10007320_64770</name>
</gene>
<dbReference type="Proteomes" id="UP000626210">
    <property type="component" value="Unassembled WGS sequence"/>
</dbReference>